<dbReference type="Proteomes" id="UP001589575">
    <property type="component" value="Unassembled WGS sequence"/>
</dbReference>
<dbReference type="EMBL" id="JBHMFI010000001">
    <property type="protein sequence ID" value="MFB9070876.1"/>
    <property type="molecule type" value="Genomic_DNA"/>
</dbReference>
<evidence type="ECO:0008006" key="3">
    <source>
        <dbReference type="Google" id="ProtNLM"/>
    </source>
</evidence>
<organism evidence="1 2">
    <name type="scientific">Citricoccus parietis</name>
    <dbReference type="NCBI Taxonomy" id="592307"/>
    <lineage>
        <taxon>Bacteria</taxon>
        <taxon>Bacillati</taxon>
        <taxon>Actinomycetota</taxon>
        <taxon>Actinomycetes</taxon>
        <taxon>Micrococcales</taxon>
        <taxon>Micrococcaceae</taxon>
        <taxon>Citricoccus</taxon>
    </lineage>
</organism>
<accession>A0ABV5FW28</accession>
<evidence type="ECO:0000313" key="1">
    <source>
        <dbReference type="EMBL" id="MFB9070876.1"/>
    </source>
</evidence>
<keyword evidence="2" id="KW-1185">Reference proteome</keyword>
<reference evidence="1 2" key="1">
    <citation type="submission" date="2024-09" db="EMBL/GenBank/DDBJ databases">
        <authorList>
            <person name="Sun Q."/>
            <person name="Mori K."/>
        </authorList>
    </citation>
    <scope>NUCLEOTIDE SEQUENCE [LARGE SCALE GENOMIC DNA]</scope>
    <source>
        <strain evidence="1 2">CCM 7609</strain>
    </source>
</reference>
<gene>
    <name evidence="1" type="ORF">ACFFX0_06580</name>
</gene>
<proteinExistence type="predicted"/>
<sequence>MRSFFFAGLAGARSSAGPDAGGPAGACRVADWSDGFVMGVSSTVGAGDSRSLRCDDHHRGTCVTSPLRS</sequence>
<protein>
    <recommendedName>
        <fullName evidence="3">Secreted protein</fullName>
    </recommendedName>
</protein>
<evidence type="ECO:0000313" key="2">
    <source>
        <dbReference type="Proteomes" id="UP001589575"/>
    </source>
</evidence>
<name>A0ABV5FW28_9MICC</name>
<comment type="caution">
    <text evidence="1">The sequence shown here is derived from an EMBL/GenBank/DDBJ whole genome shotgun (WGS) entry which is preliminary data.</text>
</comment>